<dbReference type="PANTHER" id="PTHR10366:SF564">
    <property type="entry name" value="STEROL-4-ALPHA-CARBOXYLATE 3-DEHYDROGENASE, DECARBOXYLATING"/>
    <property type="match status" value="1"/>
</dbReference>
<dbReference type="EMBL" id="KI925459">
    <property type="protein sequence ID" value="ETW80884.1"/>
    <property type="molecule type" value="Genomic_DNA"/>
</dbReference>
<dbReference type="AlphaFoldDB" id="W4K564"/>
<dbReference type="InterPro" id="IPR036291">
    <property type="entry name" value="NAD(P)-bd_dom_sf"/>
</dbReference>
<dbReference type="GO" id="GO:0008168">
    <property type="term" value="F:methyltransferase activity"/>
    <property type="evidence" value="ECO:0007669"/>
    <property type="project" value="InterPro"/>
</dbReference>
<dbReference type="Gene3D" id="3.40.50.720">
    <property type="entry name" value="NAD(P)-binding Rossmann-like Domain"/>
    <property type="match status" value="1"/>
</dbReference>
<comment type="similarity">
    <text evidence="2">Belongs to the NAD(P)-dependent epimerase/dehydratase family. Dihydroflavonol-4-reductase subfamily.</text>
</comment>
<dbReference type="GeneID" id="20672245"/>
<dbReference type="KEGG" id="hir:HETIRDRAFT_385524"/>
<evidence type="ECO:0000256" key="2">
    <source>
        <dbReference type="ARBA" id="ARBA00023445"/>
    </source>
</evidence>
<keyword evidence="1" id="KW-0560">Oxidoreductase</keyword>
<evidence type="ECO:0000313" key="4">
    <source>
        <dbReference type="EMBL" id="ETW80884.1"/>
    </source>
</evidence>
<proteinExistence type="inferred from homology"/>
<dbReference type="FunCoup" id="W4K564">
    <property type="interactions" value="55"/>
</dbReference>
<keyword evidence="5" id="KW-1185">Reference proteome</keyword>
<dbReference type="CDD" id="cd05227">
    <property type="entry name" value="AR_SDR_e"/>
    <property type="match status" value="1"/>
</dbReference>
<dbReference type="GO" id="GO:0016616">
    <property type="term" value="F:oxidoreductase activity, acting on the CH-OH group of donors, NAD or NADP as acceptor"/>
    <property type="evidence" value="ECO:0007669"/>
    <property type="project" value="TreeGrafter"/>
</dbReference>
<dbReference type="FunFam" id="3.40.50.720:FF:000085">
    <property type="entry name" value="Dihydroflavonol reductase"/>
    <property type="match status" value="1"/>
</dbReference>
<dbReference type="InterPro" id="IPR050425">
    <property type="entry name" value="NAD(P)_dehydrat-like"/>
</dbReference>
<evidence type="ECO:0000256" key="1">
    <source>
        <dbReference type="ARBA" id="ARBA00023002"/>
    </source>
</evidence>
<dbReference type="STRING" id="747525.W4K564"/>
<dbReference type="OrthoDB" id="2735536at2759"/>
<feature type="domain" description="NAD-dependent epimerase/dehydratase" evidence="3">
    <location>
        <begin position="10"/>
        <end position="267"/>
    </location>
</feature>
<dbReference type="Pfam" id="PF01370">
    <property type="entry name" value="Epimerase"/>
    <property type="match status" value="1"/>
</dbReference>
<gene>
    <name evidence="4" type="ORF">HETIRDRAFT_385524</name>
</gene>
<dbReference type="PANTHER" id="PTHR10366">
    <property type="entry name" value="NAD DEPENDENT EPIMERASE/DEHYDRATASE"/>
    <property type="match status" value="1"/>
</dbReference>
<name>W4K564_HETIT</name>
<dbReference type="SUPFAM" id="SSF51735">
    <property type="entry name" value="NAD(P)-binding Rossmann-fold domains"/>
    <property type="match status" value="1"/>
</dbReference>
<protein>
    <recommendedName>
        <fullName evidence="3">NAD-dependent epimerase/dehydratase domain-containing protein</fullName>
    </recommendedName>
</protein>
<dbReference type="Proteomes" id="UP000030671">
    <property type="component" value="Unassembled WGS sequence"/>
</dbReference>
<evidence type="ECO:0000259" key="3">
    <source>
        <dbReference type="Pfam" id="PF01370"/>
    </source>
</evidence>
<dbReference type="PROSITE" id="PS00092">
    <property type="entry name" value="N6_MTASE"/>
    <property type="match status" value="1"/>
</dbReference>
<dbReference type="HOGENOM" id="CLU_007383_9_2_1"/>
<dbReference type="RefSeq" id="XP_009547579.1">
    <property type="nucleotide sequence ID" value="XM_009549284.1"/>
</dbReference>
<dbReference type="GO" id="GO:0003676">
    <property type="term" value="F:nucleic acid binding"/>
    <property type="evidence" value="ECO:0007669"/>
    <property type="project" value="InterPro"/>
</dbReference>
<reference evidence="4 5" key="1">
    <citation type="journal article" date="2012" name="New Phytol.">
        <title>Insight into trade-off between wood decay and parasitism from the genome of a fungal forest pathogen.</title>
        <authorList>
            <person name="Olson A."/>
            <person name="Aerts A."/>
            <person name="Asiegbu F."/>
            <person name="Belbahri L."/>
            <person name="Bouzid O."/>
            <person name="Broberg A."/>
            <person name="Canback B."/>
            <person name="Coutinho P.M."/>
            <person name="Cullen D."/>
            <person name="Dalman K."/>
            <person name="Deflorio G."/>
            <person name="van Diepen L.T."/>
            <person name="Dunand C."/>
            <person name="Duplessis S."/>
            <person name="Durling M."/>
            <person name="Gonthier P."/>
            <person name="Grimwood J."/>
            <person name="Fossdal C.G."/>
            <person name="Hansson D."/>
            <person name="Henrissat B."/>
            <person name="Hietala A."/>
            <person name="Himmelstrand K."/>
            <person name="Hoffmeister D."/>
            <person name="Hogberg N."/>
            <person name="James T.Y."/>
            <person name="Karlsson M."/>
            <person name="Kohler A."/>
            <person name="Kues U."/>
            <person name="Lee Y.H."/>
            <person name="Lin Y.C."/>
            <person name="Lind M."/>
            <person name="Lindquist E."/>
            <person name="Lombard V."/>
            <person name="Lucas S."/>
            <person name="Lunden K."/>
            <person name="Morin E."/>
            <person name="Murat C."/>
            <person name="Park J."/>
            <person name="Raffaello T."/>
            <person name="Rouze P."/>
            <person name="Salamov A."/>
            <person name="Schmutz J."/>
            <person name="Solheim H."/>
            <person name="Stahlberg J."/>
            <person name="Velez H."/>
            <person name="de Vries R.P."/>
            <person name="Wiebenga A."/>
            <person name="Woodward S."/>
            <person name="Yakovlev I."/>
            <person name="Garbelotto M."/>
            <person name="Martin F."/>
            <person name="Grigoriev I.V."/>
            <person name="Stenlid J."/>
        </authorList>
    </citation>
    <scope>NUCLEOTIDE SEQUENCE [LARGE SCALE GENOMIC DNA]</scope>
    <source>
        <strain evidence="4 5">TC 32-1</strain>
    </source>
</reference>
<evidence type="ECO:0000313" key="5">
    <source>
        <dbReference type="Proteomes" id="UP000030671"/>
    </source>
</evidence>
<accession>W4K564</accession>
<dbReference type="eggNOG" id="KOG1502">
    <property type="taxonomic scope" value="Eukaryota"/>
</dbReference>
<organism evidence="4 5">
    <name type="scientific">Heterobasidion irregulare (strain TC 32-1)</name>
    <dbReference type="NCBI Taxonomy" id="747525"/>
    <lineage>
        <taxon>Eukaryota</taxon>
        <taxon>Fungi</taxon>
        <taxon>Dikarya</taxon>
        <taxon>Basidiomycota</taxon>
        <taxon>Agaricomycotina</taxon>
        <taxon>Agaricomycetes</taxon>
        <taxon>Russulales</taxon>
        <taxon>Bondarzewiaceae</taxon>
        <taxon>Heterobasidion</taxon>
        <taxon>Heterobasidion annosum species complex</taxon>
    </lineage>
</organism>
<dbReference type="InParanoid" id="W4K564"/>
<dbReference type="InterPro" id="IPR001509">
    <property type="entry name" value="Epimerase_deHydtase"/>
</dbReference>
<dbReference type="GO" id="GO:0032259">
    <property type="term" value="P:methylation"/>
    <property type="evidence" value="ECO:0007669"/>
    <property type="project" value="InterPro"/>
</dbReference>
<dbReference type="InterPro" id="IPR002052">
    <property type="entry name" value="DNA_methylase_N6_adenine_CS"/>
</dbReference>
<sequence>MAPVSAPAKVLVTGANGYVAVWVTKALLESGYSVRGTVRSASKGEHLKKLFASYGDKLELVVVADITKEGAFDEAVKGVDLVEHTASPFHLKSKTPDEVIVPALKGTVSVLESIKKYGTSVKRVIVTASVASILQVPLLPNVFDESSWNEPSIKNCNELGDNANPMDMYCASKTLAEKAAWDFVEKNKGSISWDLVVLNPPYVYGATIQEVADTSSINTSMQEFYDRVILGNMDDDGLATNGNACVDIRDLAKAHVLAAQKAEAGGERIIISSAPYYWQEFVDISNAVAPTLKLHKGNPGSTKGKPYPCDFKNSKSARILGLKYIPKEDMIRDVLIDFKQRGWAQQI</sequence>